<evidence type="ECO:0000313" key="4">
    <source>
        <dbReference type="Proteomes" id="UP000339690"/>
    </source>
</evidence>
<feature type="transmembrane region" description="Helical" evidence="1">
    <location>
        <begin position="6"/>
        <end position="26"/>
    </location>
</feature>
<dbReference type="SMART" id="SM00267">
    <property type="entry name" value="GGDEF"/>
    <property type="match status" value="1"/>
</dbReference>
<keyword evidence="4" id="KW-1185">Reference proteome</keyword>
<dbReference type="InterPro" id="IPR031621">
    <property type="entry name" value="HisKA_7TM"/>
</dbReference>
<dbReference type="GO" id="GO:1902201">
    <property type="term" value="P:negative regulation of bacterial-type flagellum-dependent cell motility"/>
    <property type="evidence" value="ECO:0007669"/>
    <property type="project" value="TreeGrafter"/>
</dbReference>
<protein>
    <submittedName>
        <fullName evidence="3">Diguanylate cyclase</fullName>
    </submittedName>
</protein>
<dbReference type="AlphaFoldDB" id="A0A5Q2TJY9"/>
<feature type="transmembrane region" description="Helical" evidence="1">
    <location>
        <begin position="177"/>
        <end position="199"/>
    </location>
</feature>
<dbReference type="GO" id="GO:0052621">
    <property type="term" value="F:diguanylate cyclase activity"/>
    <property type="evidence" value="ECO:0007669"/>
    <property type="project" value="TreeGrafter"/>
</dbReference>
<organism evidence="3 4">
    <name type="scientific">Gracilibacillus salitolerans</name>
    <dbReference type="NCBI Taxonomy" id="2663022"/>
    <lineage>
        <taxon>Bacteria</taxon>
        <taxon>Bacillati</taxon>
        <taxon>Bacillota</taxon>
        <taxon>Bacilli</taxon>
        <taxon>Bacillales</taxon>
        <taxon>Bacillaceae</taxon>
        <taxon>Gracilibacillus</taxon>
    </lineage>
</organism>
<proteinExistence type="predicted"/>
<dbReference type="KEGG" id="grc:GI584_13515"/>
<dbReference type="GO" id="GO:0043709">
    <property type="term" value="P:cell adhesion involved in single-species biofilm formation"/>
    <property type="evidence" value="ECO:0007669"/>
    <property type="project" value="TreeGrafter"/>
</dbReference>
<dbReference type="Proteomes" id="UP000339690">
    <property type="component" value="Chromosome"/>
</dbReference>
<dbReference type="GO" id="GO:0005886">
    <property type="term" value="C:plasma membrane"/>
    <property type="evidence" value="ECO:0007669"/>
    <property type="project" value="TreeGrafter"/>
</dbReference>
<name>A0A5Q2TJY9_9BACI</name>
<keyword evidence="1" id="KW-0472">Membrane</keyword>
<dbReference type="Gene3D" id="3.30.450.20">
    <property type="entry name" value="PAS domain"/>
    <property type="match status" value="1"/>
</dbReference>
<evidence type="ECO:0000256" key="1">
    <source>
        <dbReference type="SAM" id="Phobius"/>
    </source>
</evidence>
<feature type="transmembrane region" description="Helical" evidence="1">
    <location>
        <begin position="143"/>
        <end position="165"/>
    </location>
</feature>
<keyword evidence="1" id="KW-1133">Transmembrane helix</keyword>
<feature type="transmembrane region" description="Helical" evidence="1">
    <location>
        <begin position="35"/>
        <end position="57"/>
    </location>
</feature>
<feature type="domain" description="GGDEF" evidence="2">
    <location>
        <begin position="342"/>
        <end position="513"/>
    </location>
</feature>
<dbReference type="Pfam" id="PF00990">
    <property type="entry name" value="GGDEF"/>
    <property type="match status" value="1"/>
</dbReference>
<feature type="transmembrane region" description="Helical" evidence="1">
    <location>
        <begin position="101"/>
        <end position="123"/>
    </location>
</feature>
<dbReference type="PANTHER" id="PTHR45138:SF9">
    <property type="entry name" value="DIGUANYLATE CYCLASE DGCM-RELATED"/>
    <property type="match status" value="1"/>
</dbReference>
<dbReference type="InterPro" id="IPR000160">
    <property type="entry name" value="GGDEF_dom"/>
</dbReference>
<dbReference type="InterPro" id="IPR043128">
    <property type="entry name" value="Rev_trsase/Diguanyl_cyclase"/>
</dbReference>
<reference evidence="3 4" key="1">
    <citation type="submission" date="2019-11" db="EMBL/GenBank/DDBJ databases">
        <title>Gracilibacillus salitolerans sp. nov., a moderate halophile isolated from a saline soil in northwest China.</title>
        <authorList>
            <person name="Gan L."/>
        </authorList>
    </citation>
    <scope>NUCLEOTIDE SEQUENCE [LARGE SCALE GENOMIC DNA]</scope>
    <source>
        <strain evidence="3 4">SCU50</strain>
    </source>
</reference>
<dbReference type="NCBIfam" id="TIGR00254">
    <property type="entry name" value="GGDEF"/>
    <property type="match status" value="1"/>
</dbReference>
<dbReference type="PANTHER" id="PTHR45138">
    <property type="entry name" value="REGULATORY COMPONENTS OF SENSORY TRANSDUCTION SYSTEM"/>
    <property type="match status" value="1"/>
</dbReference>
<dbReference type="InterPro" id="IPR050469">
    <property type="entry name" value="Diguanylate_Cyclase"/>
</dbReference>
<evidence type="ECO:0000259" key="2">
    <source>
        <dbReference type="SMART" id="SM00267"/>
    </source>
</evidence>
<dbReference type="EMBL" id="CP045915">
    <property type="protein sequence ID" value="QGH34995.1"/>
    <property type="molecule type" value="Genomic_DNA"/>
</dbReference>
<sequence>MQWFEPYPLYISIMAFFIFFLSIVLLKKPNNLVRILLSVSLILSSLFMISTALELYIDDFNAMQWLRNIQQIALFLCPVFLFGFAREIVEPNVEKNLKYMIYLGVPAVIGVILVFTNPIHHWMRSDVTIHTVWGLTEISITPTPLGIIFIAYLLFLTLLTVFTFIRNMHDLPPHLRNSHLLSSVAILLPLVSLCVLPFLSLKIPGQVALSFSLMSVLLIFILKRYDFNSIWPVSRNKILESLDEGIILFGPKYNLLEINQAGYKLLNKWMPYLHKNLIIGQTVDQLFTDKRILEGVYHHSSTSFEWKVELDDEDIYLQVNIVPIGYYGRDIMLVVLTNITEKKLIENRLYTLAHYDSLTNICNRHSFIEKYNTMLENKKFPISFLLMDIDHFKQFNDQYGHIVGDQVLKEFAISLTDFFMPTKYCSIVGRIGGEEFGVLLRKDAEHAGEQANLFQQKLTEHSIFINGEQQEKITVSIGLTTTDEPISFEKMYKEADKALYQAKRAGRDRVEMINA</sequence>
<dbReference type="RefSeq" id="WP_153791530.1">
    <property type="nucleotide sequence ID" value="NZ_CP045915.1"/>
</dbReference>
<dbReference type="InterPro" id="IPR029787">
    <property type="entry name" value="Nucleotide_cyclase"/>
</dbReference>
<accession>A0A5Q2TJY9</accession>
<feature type="transmembrane region" description="Helical" evidence="1">
    <location>
        <begin position="69"/>
        <end position="89"/>
    </location>
</feature>
<dbReference type="SUPFAM" id="SSF55073">
    <property type="entry name" value="Nucleotide cyclase"/>
    <property type="match status" value="1"/>
</dbReference>
<evidence type="ECO:0000313" key="3">
    <source>
        <dbReference type="EMBL" id="QGH34995.1"/>
    </source>
</evidence>
<keyword evidence="1" id="KW-0812">Transmembrane</keyword>
<feature type="transmembrane region" description="Helical" evidence="1">
    <location>
        <begin position="205"/>
        <end position="222"/>
    </location>
</feature>
<gene>
    <name evidence="3" type="ORF">GI584_13515</name>
</gene>
<dbReference type="Gene3D" id="3.30.70.270">
    <property type="match status" value="1"/>
</dbReference>
<dbReference type="Pfam" id="PF16927">
    <property type="entry name" value="HisKA_7TM"/>
    <property type="match status" value="1"/>
</dbReference>
<dbReference type="CDD" id="cd01949">
    <property type="entry name" value="GGDEF"/>
    <property type="match status" value="1"/>
</dbReference>